<name>A0A024P5K9_9BACI</name>
<protein>
    <recommendedName>
        <fullName evidence="4">Phr family secreted Rap phosphatase inhibitor</fullName>
    </recommendedName>
</protein>
<dbReference type="EMBL" id="CCDI010000001">
    <property type="protein sequence ID" value="CDQ23252.1"/>
    <property type="molecule type" value="Genomic_DNA"/>
</dbReference>
<sequence>MKKLIGVIAVLGLAVSISAGVNYTDTADERHPQPLVVDEV</sequence>
<gene>
    <name evidence="2" type="ORF">BN983_01475</name>
</gene>
<evidence type="ECO:0000313" key="3">
    <source>
        <dbReference type="Proteomes" id="UP000028868"/>
    </source>
</evidence>
<feature type="signal peptide" evidence="1">
    <location>
        <begin position="1"/>
        <end position="19"/>
    </location>
</feature>
<evidence type="ECO:0008006" key="4">
    <source>
        <dbReference type="Google" id="ProtNLM"/>
    </source>
</evidence>
<organism evidence="2 3">
    <name type="scientific">Halobacillus karajensis</name>
    <dbReference type="NCBI Taxonomy" id="195088"/>
    <lineage>
        <taxon>Bacteria</taxon>
        <taxon>Bacillati</taxon>
        <taxon>Bacillota</taxon>
        <taxon>Bacilli</taxon>
        <taxon>Bacillales</taxon>
        <taxon>Bacillaceae</taxon>
        <taxon>Halobacillus</taxon>
    </lineage>
</organism>
<dbReference type="RefSeq" id="WP_262365304.1">
    <property type="nucleotide sequence ID" value="NZ_CCDH010000001.1"/>
</dbReference>
<evidence type="ECO:0000256" key="1">
    <source>
        <dbReference type="SAM" id="SignalP"/>
    </source>
</evidence>
<keyword evidence="3" id="KW-1185">Reference proteome</keyword>
<keyword evidence="1" id="KW-0732">Signal</keyword>
<dbReference type="Proteomes" id="UP000028868">
    <property type="component" value="Unassembled WGS sequence"/>
</dbReference>
<comment type="caution">
    <text evidence="2">The sequence shown here is derived from an EMBL/GenBank/DDBJ whole genome shotgun (WGS) entry which is preliminary data.</text>
</comment>
<dbReference type="AlphaFoldDB" id="A0A024P5K9"/>
<accession>A0A024P5K9</accession>
<reference evidence="2 3" key="2">
    <citation type="submission" date="2014-05" db="EMBL/GenBank/DDBJ databases">
        <title>Draft genome sequence of Halobacillus karajensis HK-03.</title>
        <authorList>
            <person name="Khelaifia S."/>
            <person name="Croce O."/>
            <person name="Lagier J.C."/>
            <person name="Raoult D."/>
        </authorList>
    </citation>
    <scope>NUCLEOTIDE SEQUENCE [LARGE SCALE GENOMIC DNA]</scope>
    <source>
        <strain evidence="2 3">HD-03</strain>
    </source>
</reference>
<proteinExistence type="predicted"/>
<evidence type="ECO:0000313" key="2">
    <source>
        <dbReference type="EMBL" id="CDQ23252.1"/>
    </source>
</evidence>
<feature type="chain" id="PRO_5039207080" description="Phr family secreted Rap phosphatase inhibitor" evidence="1">
    <location>
        <begin position="20"/>
        <end position="40"/>
    </location>
</feature>
<reference evidence="3" key="1">
    <citation type="submission" date="2014-03" db="EMBL/GenBank/DDBJ databases">
        <authorList>
            <person name="Urmite Genomes U."/>
        </authorList>
    </citation>
    <scope>NUCLEOTIDE SEQUENCE [LARGE SCALE GENOMIC DNA]</scope>
    <source>
        <strain evidence="3">HD-03</strain>
    </source>
</reference>